<evidence type="ECO:0000313" key="2">
    <source>
        <dbReference type="Proteomes" id="UP000886657"/>
    </source>
</evidence>
<evidence type="ECO:0000313" key="1">
    <source>
        <dbReference type="EMBL" id="MBK9796306.1"/>
    </source>
</evidence>
<organism evidence="1 2">
    <name type="scientific">Candidatus Geothrix skivensis</name>
    <dbReference type="NCBI Taxonomy" id="2954439"/>
    <lineage>
        <taxon>Bacteria</taxon>
        <taxon>Pseudomonadati</taxon>
        <taxon>Acidobacteriota</taxon>
        <taxon>Holophagae</taxon>
        <taxon>Holophagales</taxon>
        <taxon>Holophagaceae</taxon>
        <taxon>Geothrix</taxon>
    </lineage>
</organism>
<reference evidence="1" key="1">
    <citation type="submission" date="2020-10" db="EMBL/GenBank/DDBJ databases">
        <title>Connecting structure to function with the recovery of over 1000 high-quality activated sludge metagenome-assembled genomes encoding full-length rRNA genes using long-read sequencing.</title>
        <authorList>
            <person name="Singleton C.M."/>
            <person name="Petriglieri F."/>
            <person name="Kristensen J.M."/>
            <person name="Kirkegaard R.H."/>
            <person name="Michaelsen T.Y."/>
            <person name="Andersen M.H."/>
            <person name="Karst S.M."/>
            <person name="Dueholm M.S."/>
            <person name="Nielsen P.H."/>
            <person name="Albertsen M."/>
        </authorList>
    </citation>
    <scope>NUCLEOTIDE SEQUENCE</scope>
    <source>
        <strain evidence="1">Skiv_18-Q3-R9-52_MAXAC.067</strain>
    </source>
</reference>
<dbReference type="AlphaFoldDB" id="A0A9D7XGJ6"/>
<proteinExistence type="predicted"/>
<protein>
    <submittedName>
        <fullName evidence="1">Uncharacterized protein</fullName>
    </submittedName>
</protein>
<dbReference type="Proteomes" id="UP000886657">
    <property type="component" value="Unassembled WGS sequence"/>
</dbReference>
<comment type="caution">
    <text evidence="1">The sequence shown here is derived from an EMBL/GenBank/DDBJ whole genome shotgun (WGS) entry which is preliminary data.</text>
</comment>
<gene>
    <name evidence="1" type="ORF">IPP58_07385</name>
</gene>
<name>A0A9D7XGJ6_9BACT</name>
<accession>A0A9D7XGJ6</accession>
<sequence>MIVLVAPAPPFTPPVFEGDLDAQVPIEEALRAALAATRAHGAWPAAPWRVHLHTEAGSFARATGAPTGRSAQWVGDVLHLRPWEQLKRRDLGAVLRHELTHRRLAGLDLGRWEEEARCLWAESHRRPPQAWPPAPTFAQQARLNRALAGGTTREQAWAYRWLRAWLRREPLPAPPGPAQPPRPG</sequence>
<dbReference type="EMBL" id="JADKIO010000005">
    <property type="protein sequence ID" value="MBK9796306.1"/>
    <property type="molecule type" value="Genomic_DNA"/>
</dbReference>